<dbReference type="Proteomes" id="UP000236291">
    <property type="component" value="Unassembled WGS sequence"/>
</dbReference>
<organism evidence="2 3">
    <name type="scientific">Trifolium pratense</name>
    <name type="common">Red clover</name>
    <dbReference type="NCBI Taxonomy" id="57577"/>
    <lineage>
        <taxon>Eukaryota</taxon>
        <taxon>Viridiplantae</taxon>
        <taxon>Streptophyta</taxon>
        <taxon>Embryophyta</taxon>
        <taxon>Tracheophyta</taxon>
        <taxon>Spermatophyta</taxon>
        <taxon>Magnoliopsida</taxon>
        <taxon>eudicotyledons</taxon>
        <taxon>Gunneridae</taxon>
        <taxon>Pentapetalae</taxon>
        <taxon>rosids</taxon>
        <taxon>fabids</taxon>
        <taxon>Fabales</taxon>
        <taxon>Fabaceae</taxon>
        <taxon>Papilionoideae</taxon>
        <taxon>50 kb inversion clade</taxon>
        <taxon>NPAAA clade</taxon>
        <taxon>Hologalegina</taxon>
        <taxon>IRL clade</taxon>
        <taxon>Trifolieae</taxon>
        <taxon>Trifolium</taxon>
    </lineage>
</organism>
<evidence type="ECO:0000313" key="2">
    <source>
        <dbReference type="EMBL" id="PNX67965.1"/>
    </source>
</evidence>
<comment type="caution">
    <text evidence="2">The sequence shown here is derived from an EMBL/GenBank/DDBJ whole genome shotgun (WGS) entry which is preliminary data.</text>
</comment>
<dbReference type="EMBL" id="ASHM01219753">
    <property type="protein sequence ID" value="PNX67965.1"/>
    <property type="molecule type" value="Genomic_DNA"/>
</dbReference>
<proteinExistence type="predicted"/>
<reference evidence="2 3" key="1">
    <citation type="journal article" date="2014" name="Am. J. Bot.">
        <title>Genome assembly and annotation for red clover (Trifolium pratense; Fabaceae).</title>
        <authorList>
            <person name="Istvanek J."/>
            <person name="Jaros M."/>
            <person name="Krenek A."/>
            <person name="Repkova J."/>
        </authorList>
    </citation>
    <scope>NUCLEOTIDE SEQUENCE [LARGE SCALE GENOMIC DNA]</scope>
    <source>
        <strain evidence="3">cv. Tatra</strain>
        <tissue evidence="2">Young leaves</tissue>
    </source>
</reference>
<reference evidence="2 3" key="2">
    <citation type="journal article" date="2017" name="Front. Plant Sci.">
        <title>Gene Classification and Mining of Molecular Markers Useful in Red Clover (Trifolium pratense) Breeding.</title>
        <authorList>
            <person name="Istvanek J."/>
            <person name="Dluhosova J."/>
            <person name="Dluhos P."/>
            <person name="Patkova L."/>
            <person name="Nedelnik J."/>
            <person name="Repkova J."/>
        </authorList>
    </citation>
    <scope>NUCLEOTIDE SEQUENCE [LARGE SCALE GENOMIC DNA]</scope>
    <source>
        <strain evidence="3">cv. Tatra</strain>
        <tissue evidence="2">Young leaves</tissue>
    </source>
</reference>
<feature type="region of interest" description="Disordered" evidence="1">
    <location>
        <begin position="1"/>
        <end position="28"/>
    </location>
</feature>
<feature type="non-terminal residue" evidence="2">
    <location>
        <position position="28"/>
    </location>
</feature>
<dbReference type="AlphaFoldDB" id="A0A2K3KNU7"/>
<name>A0A2K3KNU7_TRIPR</name>
<evidence type="ECO:0000256" key="1">
    <source>
        <dbReference type="SAM" id="MobiDB-lite"/>
    </source>
</evidence>
<gene>
    <name evidence="2" type="ORF">L195_g063763</name>
</gene>
<evidence type="ECO:0000313" key="3">
    <source>
        <dbReference type="Proteomes" id="UP000236291"/>
    </source>
</evidence>
<accession>A0A2K3KNU7</accession>
<protein>
    <submittedName>
        <fullName evidence="2">Uncharacterized protein</fullName>
    </submittedName>
</protein>
<sequence length="28" mass="3272">MRGNDHAARDKNHATRDDEQHFQKDHAA</sequence>